<evidence type="ECO:0000256" key="1">
    <source>
        <dbReference type="SAM" id="MobiDB-lite"/>
    </source>
</evidence>
<sequence>MTGDEELIQVEQVIERLIAGHPRVPPEDIELIVRGIHKRFSDARVHDFVPLLVEKAARQAISIRPSGTAAPSPRIRPRGTHPVTVI</sequence>
<gene>
    <name evidence="2" type="ORF">B7C42_00717</name>
</gene>
<organism evidence="2 3">
    <name type="scientific">Nocardia cerradoensis</name>
    <dbReference type="NCBI Taxonomy" id="85688"/>
    <lineage>
        <taxon>Bacteria</taxon>
        <taxon>Bacillati</taxon>
        <taxon>Actinomycetota</taxon>
        <taxon>Actinomycetes</taxon>
        <taxon>Mycobacteriales</taxon>
        <taxon>Nocardiaceae</taxon>
        <taxon>Nocardia</taxon>
    </lineage>
</organism>
<comment type="caution">
    <text evidence="2">The sequence shown here is derived from an EMBL/GenBank/DDBJ whole genome shotgun (WGS) entry which is preliminary data.</text>
</comment>
<reference evidence="2 3" key="1">
    <citation type="submission" date="2017-07" db="EMBL/GenBank/DDBJ databases">
        <title>First draft Genome Sequence of Nocardia cerradoensis isolated from human infection.</title>
        <authorList>
            <person name="Carrasco G."/>
        </authorList>
    </citation>
    <scope>NUCLEOTIDE SEQUENCE [LARGE SCALE GENOMIC DNA]</scope>
    <source>
        <strain evidence="2 3">CNM20130759</strain>
    </source>
</reference>
<dbReference type="RefSeq" id="WP_051042830.1">
    <property type="nucleotide sequence ID" value="NZ_JAAXOR010000003.1"/>
</dbReference>
<proteinExistence type="predicted"/>
<dbReference type="Proteomes" id="UP000215506">
    <property type="component" value="Unassembled WGS sequence"/>
</dbReference>
<name>A0A231HFD4_9NOCA</name>
<dbReference type="AlphaFoldDB" id="A0A231HFD4"/>
<protein>
    <submittedName>
        <fullName evidence="2">Uncharacterized protein</fullName>
    </submittedName>
</protein>
<dbReference type="Gene3D" id="1.10.8.1060">
    <property type="entry name" value="Corynebacterium glutamicum thioredoxin-dependent arsenate reductase, N-terminal domain"/>
    <property type="match status" value="1"/>
</dbReference>
<evidence type="ECO:0000313" key="3">
    <source>
        <dbReference type="Proteomes" id="UP000215506"/>
    </source>
</evidence>
<dbReference type="NCBIfam" id="NF046112">
    <property type="entry name" value="MSMEG_6209_Nter"/>
    <property type="match status" value="1"/>
</dbReference>
<dbReference type="EMBL" id="NGAF01000001">
    <property type="protein sequence ID" value="OXR47592.1"/>
    <property type="molecule type" value="Genomic_DNA"/>
</dbReference>
<keyword evidence="3" id="KW-1185">Reference proteome</keyword>
<evidence type="ECO:0000313" key="2">
    <source>
        <dbReference type="EMBL" id="OXR47592.1"/>
    </source>
</evidence>
<feature type="region of interest" description="Disordered" evidence="1">
    <location>
        <begin position="63"/>
        <end position="86"/>
    </location>
</feature>
<accession>A0A231HFD4</accession>